<feature type="domain" description="Sodium channel modifier 1 zinc-finger" evidence="1">
    <location>
        <begin position="26"/>
        <end position="52"/>
    </location>
</feature>
<protein>
    <recommendedName>
        <fullName evidence="1">Sodium channel modifier 1 zinc-finger domain-containing protein</fullName>
    </recommendedName>
</protein>
<evidence type="ECO:0000259" key="1">
    <source>
        <dbReference type="Pfam" id="PF15803"/>
    </source>
</evidence>
<organism evidence="2 3">
    <name type="scientific">Hevea brasiliensis</name>
    <name type="common">Para rubber tree</name>
    <name type="synonym">Siphonia brasiliensis</name>
    <dbReference type="NCBI Taxonomy" id="3981"/>
    <lineage>
        <taxon>Eukaryota</taxon>
        <taxon>Viridiplantae</taxon>
        <taxon>Streptophyta</taxon>
        <taxon>Embryophyta</taxon>
        <taxon>Tracheophyta</taxon>
        <taxon>Spermatophyta</taxon>
        <taxon>Magnoliopsida</taxon>
        <taxon>eudicotyledons</taxon>
        <taxon>Gunneridae</taxon>
        <taxon>Pentapetalae</taxon>
        <taxon>rosids</taxon>
        <taxon>fabids</taxon>
        <taxon>Malpighiales</taxon>
        <taxon>Euphorbiaceae</taxon>
        <taxon>Crotonoideae</taxon>
        <taxon>Micrandreae</taxon>
        <taxon>Hevea</taxon>
    </lineage>
</organism>
<reference evidence="2 3" key="1">
    <citation type="journal article" date="2023" name="Plant Biotechnol. J.">
        <title>Chromosome-level wild Hevea brasiliensis genome provides new tools for genomic-assisted breeding and valuable loci to elevate rubber yield.</title>
        <authorList>
            <person name="Cheng H."/>
            <person name="Song X."/>
            <person name="Hu Y."/>
            <person name="Wu T."/>
            <person name="Yang Q."/>
            <person name="An Z."/>
            <person name="Feng S."/>
            <person name="Deng Z."/>
            <person name="Wu W."/>
            <person name="Zeng X."/>
            <person name="Tu M."/>
            <person name="Wang X."/>
            <person name="Huang H."/>
        </authorList>
    </citation>
    <scope>NUCLEOTIDE SEQUENCE [LARGE SCALE GENOMIC DNA]</scope>
    <source>
        <strain evidence="2">MT/VB/25A 57/8</strain>
    </source>
</reference>
<dbReference type="Proteomes" id="UP001174677">
    <property type="component" value="Chromosome 18"/>
</dbReference>
<dbReference type="PANTHER" id="PTHR32297:SF1">
    <property type="entry name" value="SODIUM CHANNEL MODIFIER 1"/>
    <property type="match status" value="1"/>
</dbReference>
<dbReference type="InterPro" id="IPR031622">
    <property type="entry name" value="Znf-SCNM1"/>
</dbReference>
<dbReference type="PANTHER" id="PTHR32297">
    <property type="entry name" value="SODIUM CHANNEL MODIFIER 1"/>
    <property type="match status" value="1"/>
</dbReference>
<gene>
    <name evidence="2" type="ORF">P3X46_032778</name>
</gene>
<sequence length="145" mass="16009">MDDLLTQGLDVDGSSYKKLSSGKYACLVCPHNPILDSPLMLSVHSIGSRHLAAESRLKKKESVRKDEINKRLALSDSPVRLTTKPLTEQTRNVASEVLWSKTPQQNSGNQNCDVKLSKGRFTNATAITCQVEFDSDEEDPNICFG</sequence>
<proteinExistence type="predicted"/>
<dbReference type="EMBL" id="JARPOI010000018">
    <property type="protein sequence ID" value="KAJ9135617.1"/>
    <property type="molecule type" value="Genomic_DNA"/>
</dbReference>
<name>A0ABQ9KH87_HEVBR</name>
<comment type="caution">
    <text evidence="2">The sequence shown here is derived from an EMBL/GenBank/DDBJ whole genome shotgun (WGS) entry which is preliminary data.</text>
</comment>
<keyword evidence="3" id="KW-1185">Reference proteome</keyword>
<evidence type="ECO:0000313" key="2">
    <source>
        <dbReference type="EMBL" id="KAJ9135617.1"/>
    </source>
</evidence>
<evidence type="ECO:0000313" key="3">
    <source>
        <dbReference type="Proteomes" id="UP001174677"/>
    </source>
</evidence>
<dbReference type="Pfam" id="PF15803">
    <property type="entry name" value="zf-SCNM1"/>
    <property type="match status" value="1"/>
</dbReference>
<accession>A0ABQ9KH87</accession>
<dbReference type="InterPro" id="IPR033570">
    <property type="entry name" value="SCNM1"/>
</dbReference>